<gene>
    <name evidence="1" type="ORF">Taro_025749</name>
</gene>
<dbReference type="AlphaFoldDB" id="A0A843V478"/>
<reference evidence="1" key="1">
    <citation type="submission" date="2017-07" db="EMBL/GenBank/DDBJ databases">
        <title>Taro Niue Genome Assembly and Annotation.</title>
        <authorList>
            <person name="Atibalentja N."/>
            <person name="Keating K."/>
            <person name="Fields C.J."/>
        </authorList>
    </citation>
    <scope>NUCLEOTIDE SEQUENCE</scope>
    <source>
        <strain evidence="1">Niue_2</strain>
        <tissue evidence="1">Leaf</tissue>
    </source>
</reference>
<dbReference type="Proteomes" id="UP000652761">
    <property type="component" value="Unassembled WGS sequence"/>
</dbReference>
<dbReference type="EMBL" id="NMUH01001517">
    <property type="protein sequence ID" value="MQL93112.1"/>
    <property type="molecule type" value="Genomic_DNA"/>
</dbReference>
<protein>
    <submittedName>
        <fullName evidence="1">Uncharacterized protein</fullName>
    </submittedName>
</protein>
<proteinExistence type="predicted"/>
<evidence type="ECO:0000313" key="1">
    <source>
        <dbReference type="EMBL" id="MQL93112.1"/>
    </source>
</evidence>
<keyword evidence="2" id="KW-1185">Reference proteome</keyword>
<evidence type="ECO:0000313" key="2">
    <source>
        <dbReference type="Proteomes" id="UP000652761"/>
    </source>
</evidence>
<sequence length="59" mass="6716">MAGPNMLLGLDGRGEVAKEEEISWVEGFIKLHPEFFKCQTQSKSELEIGRKSNPHVIFR</sequence>
<accession>A0A843V478</accession>
<organism evidence="1 2">
    <name type="scientific">Colocasia esculenta</name>
    <name type="common">Wild taro</name>
    <name type="synonym">Arum esculentum</name>
    <dbReference type="NCBI Taxonomy" id="4460"/>
    <lineage>
        <taxon>Eukaryota</taxon>
        <taxon>Viridiplantae</taxon>
        <taxon>Streptophyta</taxon>
        <taxon>Embryophyta</taxon>
        <taxon>Tracheophyta</taxon>
        <taxon>Spermatophyta</taxon>
        <taxon>Magnoliopsida</taxon>
        <taxon>Liliopsida</taxon>
        <taxon>Araceae</taxon>
        <taxon>Aroideae</taxon>
        <taxon>Colocasieae</taxon>
        <taxon>Colocasia</taxon>
    </lineage>
</organism>
<name>A0A843V478_COLES</name>
<comment type="caution">
    <text evidence="1">The sequence shown here is derived from an EMBL/GenBank/DDBJ whole genome shotgun (WGS) entry which is preliminary data.</text>
</comment>